<dbReference type="GO" id="GO:0019305">
    <property type="term" value="P:dTDP-rhamnose biosynthetic process"/>
    <property type="evidence" value="ECO:0007669"/>
    <property type="project" value="TreeGrafter"/>
</dbReference>
<dbReference type="CDD" id="cd05254">
    <property type="entry name" value="dTDP_HR_like_SDR_e"/>
    <property type="match status" value="1"/>
</dbReference>
<dbReference type="EC" id="1.1.1.133" evidence="2"/>
<dbReference type="Gene3D" id="3.90.25.10">
    <property type="entry name" value="UDP-galactose 4-epimerase, domain 1"/>
    <property type="match status" value="1"/>
</dbReference>
<comment type="caution">
    <text evidence="2">The sequence shown here is derived from an EMBL/GenBank/DDBJ whole genome shotgun (WGS) entry which is preliminary data.</text>
</comment>
<dbReference type="SUPFAM" id="SSF51735">
    <property type="entry name" value="NAD(P)-binding Rossmann-fold domains"/>
    <property type="match status" value="1"/>
</dbReference>
<keyword evidence="2" id="KW-0560">Oxidoreductase</keyword>
<dbReference type="NCBIfam" id="TIGR01214">
    <property type="entry name" value="rmlD"/>
    <property type="match status" value="1"/>
</dbReference>
<dbReference type="PANTHER" id="PTHR10491:SF4">
    <property type="entry name" value="METHIONINE ADENOSYLTRANSFERASE 2 SUBUNIT BETA"/>
    <property type="match status" value="1"/>
</dbReference>
<feature type="domain" description="RmlD-like substrate binding" evidence="1">
    <location>
        <begin position="11"/>
        <end position="297"/>
    </location>
</feature>
<dbReference type="AlphaFoldDB" id="A0A0W8G113"/>
<dbReference type="Gene3D" id="3.40.50.720">
    <property type="entry name" value="NAD(P)-binding Rossmann-like Domain"/>
    <property type="match status" value="1"/>
</dbReference>
<dbReference type="EMBL" id="LNQE01000402">
    <property type="protein sequence ID" value="KUG26806.1"/>
    <property type="molecule type" value="Genomic_DNA"/>
</dbReference>
<accession>A0A0W8G113</accession>
<gene>
    <name evidence="2" type="ORF">ASZ90_003349</name>
</gene>
<proteinExistence type="predicted"/>
<reference evidence="2" key="1">
    <citation type="journal article" date="2015" name="Proc. Natl. Acad. Sci. U.S.A.">
        <title>Networks of energetic and metabolic interactions define dynamics in microbial communities.</title>
        <authorList>
            <person name="Embree M."/>
            <person name="Liu J.K."/>
            <person name="Al-Bassam M.M."/>
            <person name="Zengler K."/>
        </authorList>
    </citation>
    <scope>NUCLEOTIDE SEQUENCE</scope>
</reference>
<dbReference type="PANTHER" id="PTHR10491">
    <property type="entry name" value="DTDP-4-DEHYDRORHAMNOSE REDUCTASE"/>
    <property type="match status" value="1"/>
</dbReference>
<name>A0A0W8G113_9ZZZZ</name>
<protein>
    <submittedName>
        <fullName evidence="2">Dtdp-4-dehydrorhamnose reductase</fullName>
        <ecNumber evidence="2">1.1.1.133</ecNumber>
    </submittedName>
</protein>
<dbReference type="GO" id="GO:0005829">
    <property type="term" value="C:cytosol"/>
    <property type="evidence" value="ECO:0007669"/>
    <property type="project" value="TreeGrafter"/>
</dbReference>
<evidence type="ECO:0000259" key="1">
    <source>
        <dbReference type="Pfam" id="PF04321"/>
    </source>
</evidence>
<dbReference type="InterPro" id="IPR029903">
    <property type="entry name" value="RmlD-like-bd"/>
</dbReference>
<dbReference type="InterPro" id="IPR005913">
    <property type="entry name" value="dTDP_dehydrorham_reduct"/>
</dbReference>
<dbReference type="Pfam" id="PF04321">
    <property type="entry name" value="RmlD_sub_bind"/>
    <property type="match status" value="1"/>
</dbReference>
<sequence length="305" mass="34434">MISSKDILKRRILIIGSNGRLGQSLVKKIMIREKTELMCSSIESESLISDVEYKKVDITQKEQVKKIILDFVPDYIINAAAFTNVDKCESERELAWKINVSGVEYLAQYARLVDAHLTHVSTDYVFDGKDGPYTETETTNPISYYGRTKLASENALKISGAKYAIVRTNVLFGPSEFGEPDFVNWVVDSLSGKKKIRIVTDQINNPTFIPDLADGILKIIDLDKDGIFNLGGREFLSRFEFTEKIAEHFNLDTALIEKIVTKDLKQPAPRPLKSGLITLKAETVLNYKPRSLKEAFIIMTKEQSE</sequence>
<evidence type="ECO:0000313" key="2">
    <source>
        <dbReference type="EMBL" id="KUG26806.1"/>
    </source>
</evidence>
<organism evidence="2">
    <name type="scientific">hydrocarbon metagenome</name>
    <dbReference type="NCBI Taxonomy" id="938273"/>
    <lineage>
        <taxon>unclassified sequences</taxon>
        <taxon>metagenomes</taxon>
        <taxon>ecological metagenomes</taxon>
    </lineage>
</organism>
<dbReference type="GO" id="GO:0008831">
    <property type="term" value="F:dTDP-4-dehydrorhamnose reductase activity"/>
    <property type="evidence" value="ECO:0007669"/>
    <property type="project" value="UniProtKB-EC"/>
</dbReference>
<dbReference type="InterPro" id="IPR036291">
    <property type="entry name" value="NAD(P)-bd_dom_sf"/>
</dbReference>